<dbReference type="AlphaFoldDB" id="A0A8S3ZFP3"/>
<accession>A0A8S3ZFP3</accession>
<dbReference type="InterPro" id="IPR037165">
    <property type="entry name" value="AldOxase/xan_DH_Mopterin-bd_sf"/>
</dbReference>
<gene>
    <name evidence="2" type="ORF">CUNI_LOCUS13932</name>
</gene>
<comment type="caution">
    <text evidence="2">The sequence shown here is derived from an EMBL/GenBank/DDBJ whole genome shotgun (WGS) entry which is preliminary data.</text>
</comment>
<dbReference type="InterPro" id="IPR016208">
    <property type="entry name" value="Ald_Oxase/xanthine_DH-like"/>
</dbReference>
<evidence type="ECO:0000313" key="2">
    <source>
        <dbReference type="EMBL" id="CAG5128374.1"/>
    </source>
</evidence>
<dbReference type="Pfam" id="PF20256">
    <property type="entry name" value="MoCoBD_2"/>
    <property type="match status" value="1"/>
</dbReference>
<name>A0A8S3ZFP3_9EUPU</name>
<protein>
    <recommendedName>
        <fullName evidence="1">Aldehyde oxidase/xanthine dehydrogenase second molybdopterin binding domain-containing protein</fullName>
    </recommendedName>
</protein>
<keyword evidence="3" id="KW-1185">Reference proteome</keyword>
<dbReference type="Gene3D" id="3.30.365.10">
    <property type="entry name" value="Aldehyde oxidase/xanthine dehydrogenase, molybdopterin binding domain"/>
    <property type="match status" value="3"/>
</dbReference>
<dbReference type="PANTHER" id="PTHR45444:SF3">
    <property type="entry name" value="XANTHINE DEHYDROGENASE"/>
    <property type="match status" value="1"/>
</dbReference>
<evidence type="ECO:0000313" key="3">
    <source>
        <dbReference type="Proteomes" id="UP000678393"/>
    </source>
</evidence>
<reference evidence="2" key="1">
    <citation type="submission" date="2021-04" db="EMBL/GenBank/DDBJ databases">
        <authorList>
            <consortium name="Molecular Ecology Group"/>
        </authorList>
    </citation>
    <scope>NUCLEOTIDE SEQUENCE</scope>
</reference>
<feature type="domain" description="Aldehyde oxidase/xanthine dehydrogenase second molybdopterin binding" evidence="1">
    <location>
        <begin position="45"/>
        <end position="157"/>
    </location>
</feature>
<dbReference type="EMBL" id="CAJHNH020003033">
    <property type="protein sequence ID" value="CAG5128374.1"/>
    <property type="molecule type" value="Genomic_DNA"/>
</dbReference>
<evidence type="ECO:0000259" key="1">
    <source>
        <dbReference type="Pfam" id="PF20256"/>
    </source>
</evidence>
<dbReference type="OrthoDB" id="8300278at2759"/>
<organism evidence="2 3">
    <name type="scientific">Candidula unifasciata</name>
    <dbReference type="NCBI Taxonomy" id="100452"/>
    <lineage>
        <taxon>Eukaryota</taxon>
        <taxon>Metazoa</taxon>
        <taxon>Spiralia</taxon>
        <taxon>Lophotrochozoa</taxon>
        <taxon>Mollusca</taxon>
        <taxon>Gastropoda</taxon>
        <taxon>Heterobranchia</taxon>
        <taxon>Euthyneura</taxon>
        <taxon>Panpulmonata</taxon>
        <taxon>Eupulmonata</taxon>
        <taxon>Stylommatophora</taxon>
        <taxon>Helicina</taxon>
        <taxon>Helicoidea</taxon>
        <taxon>Geomitridae</taxon>
        <taxon>Candidula</taxon>
    </lineage>
</organism>
<dbReference type="PANTHER" id="PTHR45444">
    <property type="entry name" value="XANTHINE DEHYDROGENASE"/>
    <property type="match status" value="1"/>
</dbReference>
<dbReference type="GO" id="GO:0005506">
    <property type="term" value="F:iron ion binding"/>
    <property type="evidence" value="ECO:0007669"/>
    <property type="project" value="InterPro"/>
</dbReference>
<dbReference type="Proteomes" id="UP000678393">
    <property type="component" value="Unassembled WGS sequence"/>
</dbReference>
<feature type="non-terminal residue" evidence="2">
    <location>
        <position position="1"/>
    </location>
</feature>
<proteinExistence type="predicted"/>
<dbReference type="GO" id="GO:0016491">
    <property type="term" value="F:oxidoreductase activity"/>
    <property type="evidence" value="ECO:0007669"/>
    <property type="project" value="InterPro"/>
</dbReference>
<sequence>MEHVAKTVNKHPIIIKELNLYEKHQTDPYGHDMKDCTIRELWRRLKDTAEVDGRVRQVDAFNQDNLWKKRGITITTNKYGMLYFGTHTANVSIYARDGSVAVSQGGVEMGQGLYTKVAQGVAQALGVPLDNIKVRPNQGIITPNNIVSGGSVASECAMQ</sequence>
<dbReference type="InterPro" id="IPR046867">
    <property type="entry name" value="AldOxase/xan_DH_MoCoBD2"/>
</dbReference>
<dbReference type="SUPFAM" id="SSF56003">
    <property type="entry name" value="Molybdenum cofactor-binding domain"/>
    <property type="match status" value="1"/>
</dbReference>